<dbReference type="Gene3D" id="3.40.50.2300">
    <property type="match status" value="1"/>
</dbReference>
<dbReference type="EMBL" id="QVIG01000001">
    <property type="protein sequence ID" value="RGD57444.1"/>
    <property type="molecule type" value="Genomic_DNA"/>
</dbReference>
<comment type="caution">
    <text evidence="2">The sequence shown here is derived from an EMBL/GenBank/DDBJ whole genome shotgun (WGS) entry which is preliminary data.</text>
</comment>
<evidence type="ECO:0000256" key="1">
    <source>
        <dbReference type="SAM" id="MobiDB-lite"/>
    </source>
</evidence>
<evidence type="ECO:0000313" key="3">
    <source>
        <dbReference type="Proteomes" id="UP000263377"/>
    </source>
</evidence>
<dbReference type="AlphaFoldDB" id="A0A372ZPF5"/>
<sequence length="188" mass="19505">MNPRPAPDRSPLLPEPGPTAYGDLPAPAPHTAPELAALLRLLADHRRPPLHGVAIGHSRDDASRAAAAAFADAWQAAGHAVLAVVDWPEQAASWLRPAHRLTAPEPDALVIAAAPLGWAQLARRLRHSTPWRPDRTFGFASLAEPVAAALAGPGVLDGVRGAGADGGTWRIASGWTDSFPPTTPGAAT</sequence>
<keyword evidence="3" id="KW-1185">Reference proteome</keyword>
<dbReference type="Proteomes" id="UP000263377">
    <property type="component" value="Unassembled WGS sequence"/>
</dbReference>
<dbReference type="SUPFAM" id="SSF53822">
    <property type="entry name" value="Periplasmic binding protein-like I"/>
    <property type="match status" value="1"/>
</dbReference>
<name>A0A372ZPF5_9ACTN</name>
<accession>A0A372ZPF5</accession>
<evidence type="ECO:0000313" key="2">
    <source>
        <dbReference type="EMBL" id="RGD57444.1"/>
    </source>
</evidence>
<dbReference type="RefSeq" id="WP_117486223.1">
    <property type="nucleotide sequence ID" value="NZ_QVIG01000001.1"/>
</dbReference>
<reference evidence="2 3" key="1">
    <citation type="submission" date="2018-08" db="EMBL/GenBank/DDBJ databases">
        <title>Diversity &amp; Physiological Properties of Lignin-Decomposing Actinobacteria from Soil.</title>
        <authorList>
            <person name="Roh S.G."/>
            <person name="Kim S.B."/>
        </authorList>
    </citation>
    <scope>NUCLEOTIDE SEQUENCE [LARGE SCALE GENOMIC DNA]</scope>
    <source>
        <strain evidence="2 3">MMS17-GH009</strain>
    </source>
</reference>
<evidence type="ECO:0008006" key="4">
    <source>
        <dbReference type="Google" id="ProtNLM"/>
    </source>
</evidence>
<feature type="region of interest" description="Disordered" evidence="1">
    <location>
        <begin position="1"/>
        <end position="28"/>
    </location>
</feature>
<organism evidence="2 3">
    <name type="scientific">Kitasatospora xanthocidica</name>
    <dbReference type="NCBI Taxonomy" id="83382"/>
    <lineage>
        <taxon>Bacteria</taxon>
        <taxon>Bacillati</taxon>
        <taxon>Actinomycetota</taxon>
        <taxon>Actinomycetes</taxon>
        <taxon>Kitasatosporales</taxon>
        <taxon>Streptomycetaceae</taxon>
        <taxon>Kitasatospora</taxon>
    </lineage>
</organism>
<proteinExistence type="predicted"/>
<protein>
    <recommendedName>
        <fullName evidence="4">Leucine-binding protein domain-containing protein</fullName>
    </recommendedName>
</protein>
<dbReference type="InterPro" id="IPR028082">
    <property type="entry name" value="Peripla_BP_I"/>
</dbReference>
<gene>
    <name evidence="2" type="ORF">DR950_06225</name>
</gene>